<dbReference type="PANTHER" id="PTHR23084:SF263">
    <property type="entry name" value="MORN REPEAT-CONTAINING PROTEIN 1"/>
    <property type="match status" value="1"/>
</dbReference>
<keyword evidence="1" id="KW-0677">Repeat</keyword>
<dbReference type="PANTHER" id="PTHR23084">
    <property type="entry name" value="PHOSPHATIDYLINOSITOL-4-PHOSPHATE 5-KINASE RELATED"/>
    <property type="match status" value="1"/>
</dbReference>
<dbReference type="SMART" id="SM00698">
    <property type="entry name" value="MORN"/>
    <property type="match status" value="6"/>
</dbReference>
<evidence type="ECO:0000313" key="2">
    <source>
        <dbReference type="EMBL" id="SVD57916.1"/>
    </source>
</evidence>
<dbReference type="SUPFAM" id="SSF82185">
    <property type="entry name" value="Histone H3 K4-specific methyltransferase SET7/9 N-terminal domain"/>
    <property type="match status" value="3"/>
</dbReference>
<feature type="non-terminal residue" evidence="2">
    <location>
        <position position="1"/>
    </location>
</feature>
<organism evidence="2">
    <name type="scientific">marine metagenome</name>
    <dbReference type="NCBI Taxonomy" id="408172"/>
    <lineage>
        <taxon>unclassified sequences</taxon>
        <taxon>metagenomes</taxon>
        <taxon>ecological metagenomes</taxon>
    </lineage>
</organism>
<protein>
    <recommendedName>
        <fullName evidence="3">MORN motif-containing protein</fullName>
    </recommendedName>
</protein>
<proteinExistence type="predicted"/>
<dbReference type="AlphaFoldDB" id="A0A382WG48"/>
<accession>A0A382WG48</accession>
<reference evidence="2" key="1">
    <citation type="submission" date="2018-05" db="EMBL/GenBank/DDBJ databases">
        <authorList>
            <person name="Lanie J.A."/>
            <person name="Ng W.-L."/>
            <person name="Kazmierczak K.M."/>
            <person name="Andrzejewski T.M."/>
            <person name="Davidsen T.M."/>
            <person name="Wayne K.J."/>
            <person name="Tettelin H."/>
            <person name="Glass J.I."/>
            <person name="Rusch D."/>
            <person name="Podicherti R."/>
            <person name="Tsui H.-C.T."/>
            <person name="Winkler M.E."/>
        </authorList>
    </citation>
    <scope>NUCLEOTIDE SEQUENCE</scope>
</reference>
<evidence type="ECO:0000256" key="1">
    <source>
        <dbReference type="ARBA" id="ARBA00022737"/>
    </source>
</evidence>
<dbReference type="Gene3D" id="2.20.110.10">
    <property type="entry name" value="Histone H3 K4-specific methyltransferase SET7/9 N-terminal domain"/>
    <property type="match status" value="4"/>
</dbReference>
<sequence length="256" mass="29084">KYVGEFKDGKEHGQGTYTWTNGEKYVGEYKDGKRTGQGTYTHSNGDKCVGENMDGETHGQGTYTYSSGDMYVGEYKDGNLNGYGTYTWSDGRKYVGEHKDGKKNGQGTMTFSDGRMFVGEYKDDKPWNGTGYNKNGEIVVRFVNGAMSEKKLTGNKIFEMVKVKCEKYFEKLKKRKGVLFFINRNRKLGWYENGDEKKDGKYVGEIENRKPNGQGTHTYSNGEKYVGEWKGGIPWIGTKYNKNGKILGKWANGRFQ</sequence>
<dbReference type="Pfam" id="PF02493">
    <property type="entry name" value="MORN"/>
    <property type="match status" value="7"/>
</dbReference>
<name>A0A382WG48_9ZZZZ</name>
<dbReference type="EMBL" id="UINC01159687">
    <property type="protein sequence ID" value="SVD57916.1"/>
    <property type="molecule type" value="Genomic_DNA"/>
</dbReference>
<dbReference type="InterPro" id="IPR003409">
    <property type="entry name" value="MORN"/>
</dbReference>
<evidence type="ECO:0008006" key="3">
    <source>
        <dbReference type="Google" id="ProtNLM"/>
    </source>
</evidence>
<gene>
    <name evidence="2" type="ORF">METZ01_LOCUS410770</name>
</gene>